<dbReference type="GO" id="GO:0030694">
    <property type="term" value="C:bacterial-type flagellum basal body, rod"/>
    <property type="evidence" value="ECO:0007669"/>
    <property type="project" value="UniProtKB-UniRule"/>
</dbReference>
<dbReference type="SUPFAM" id="SSF117143">
    <property type="entry name" value="Flagellar hook protein flgE"/>
    <property type="match status" value="1"/>
</dbReference>
<dbReference type="InterPro" id="IPR037925">
    <property type="entry name" value="FlgE/F/G-like"/>
</dbReference>
<dbReference type="InterPro" id="IPR053967">
    <property type="entry name" value="LlgE_F_G-like_D1"/>
</dbReference>
<dbReference type="InterPro" id="IPR020013">
    <property type="entry name" value="Flagellar_FlgE/F/G"/>
</dbReference>
<evidence type="ECO:0000256" key="3">
    <source>
        <dbReference type="ARBA" id="ARBA00023143"/>
    </source>
</evidence>
<evidence type="ECO:0000259" key="6">
    <source>
        <dbReference type="Pfam" id="PF06429"/>
    </source>
</evidence>
<keyword evidence="8" id="KW-0282">Flagellum</keyword>
<name>A0A512H8L7_9PROT</name>
<comment type="similarity">
    <text evidence="2 4">Belongs to the flagella basal body rod proteins family.</text>
</comment>
<keyword evidence="3 4" id="KW-0975">Bacterial flagellum</keyword>
<evidence type="ECO:0000313" key="9">
    <source>
        <dbReference type="Proteomes" id="UP000321567"/>
    </source>
</evidence>
<keyword evidence="8" id="KW-0969">Cilium</keyword>
<dbReference type="GO" id="GO:0071978">
    <property type="term" value="P:bacterial-type flagellum-dependent swarming motility"/>
    <property type="evidence" value="ECO:0007669"/>
    <property type="project" value="TreeGrafter"/>
</dbReference>
<dbReference type="Pfam" id="PF22692">
    <property type="entry name" value="LlgE_F_G_D1"/>
    <property type="match status" value="1"/>
</dbReference>
<evidence type="ECO:0000259" key="5">
    <source>
        <dbReference type="Pfam" id="PF00460"/>
    </source>
</evidence>
<evidence type="ECO:0000256" key="4">
    <source>
        <dbReference type="RuleBase" id="RU362116"/>
    </source>
</evidence>
<comment type="subcellular location">
    <subcellularLocation>
        <location evidence="1 4">Bacterial flagellum basal body</location>
    </subcellularLocation>
</comment>
<evidence type="ECO:0000313" key="8">
    <source>
        <dbReference type="EMBL" id="GEO81795.1"/>
    </source>
</evidence>
<feature type="domain" description="Flagellar hook protein FlgE/F/G-like D1" evidence="7">
    <location>
        <begin position="86"/>
        <end position="151"/>
    </location>
</feature>
<reference evidence="8 9" key="1">
    <citation type="submission" date="2019-07" db="EMBL/GenBank/DDBJ databases">
        <title>Whole genome shotgun sequence of Rhodospirillum oryzae NBRC 107573.</title>
        <authorList>
            <person name="Hosoyama A."/>
            <person name="Uohara A."/>
            <person name="Ohji S."/>
            <person name="Ichikawa N."/>
        </authorList>
    </citation>
    <scope>NUCLEOTIDE SEQUENCE [LARGE SCALE GENOMIC DNA]</scope>
    <source>
        <strain evidence="8 9">NBRC 107573</strain>
    </source>
</reference>
<dbReference type="AlphaFoldDB" id="A0A512H8L7"/>
<dbReference type="OrthoDB" id="9804559at2"/>
<comment type="subunit">
    <text evidence="4">The basal body constitutes a major portion of the flagellar organelle and consists of five rings (E,L,P,S, and M) mounted on a central rod. The rod consists of about 26 subunits of FlgG in the distal portion, and FlgB, FlgC and FlgF are thought to build up the proximal portion of the rod with about 6 subunits each.</text>
</comment>
<keyword evidence="8" id="KW-0966">Cell projection</keyword>
<dbReference type="InterPro" id="IPR001444">
    <property type="entry name" value="Flag_bb_rod_N"/>
</dbReference>
<dbReference type="EMBL" id="BJZO01000048">
    <property type="protein sequence ID" value="GEO81795.1"/>
    <property type="molecule type" value="Genomic_DNA"/>
</dbReference>
<dbReference type="RefSeq" id="WP_147163818.1">
    <property type="nucleotide sequence ID" value="NZ_BJZO01000048.1"/>
</dbReference>
<dbReference type="PANTHER" id="PTHR30435">
    <property type="entry name" value="FLAGELLAR PROTEIN"/>
    <property type="match status" value="1"/>
</dbReference>
<dbReference type="Pfam" id="PF06429">
    <property type="entry name" value="Flg_bbr_C"/>
    <property type="match status" value="1"/>
</dbReference>
<sequence length="246" mass="27011">MENTSYIALSRQMALWRKMDMVANNLANMNTGGYKGENALFSEYLVPTRDTETRLPDKLAYTQDFGSYRDLSPGPVAQTGNALDFAIEGDGYFEIDDPAGPMYTRDGRFTLNADGMIVTDLGQALMDTNGRPLVVAPTETQISVTADGTVSTENGTIGKIRLMTFDDPQAMQRVSGGLYDSGGQTARAVETPQIRQGMVEGSNVNPMLEMTTMIDVQRAYEATTRILEQENERQQRAYDVLSGAKT</sequence>
<organism evidence="8 9">
    <name type="scientific">Pararhodospirillum oryzae</name>
    <dbReference type="NCBI Taxonomy" id="478448"/>
    <lineage>
        <taxon>Bacteria</taxon>
        <taxon>Pseudomonadati</taxon>
        <taxon>Pseudomonadota</taxon>
        <taxon>Alphaproteobacteria</taxon>
        <taxon>Rhodospirillales</taxon>
        <taxon>Rhodospirillaceae</taxon>
        <taxon>Pararhodospirillum</taxon>
    </lineage>
</organism>
<comment type="caution">
    <text evidence="8">The sequence shown here is derived from an EMBL/GenBank/DDBJ whole genome shotgun (WGS) entry which is preliminary data.</text>
</comment>
<evidence type="ECO:0000256" key="2">
    <source>
        <dbReference type="ARBA" id="ARBA00009677"/>
    </source>
</evidence>
<dbReference type="PROSITE" id="PS00588">
    <property type="entry name" value="FLAGELLA_BB_ROD"/>
    <property type="match status" value="1"/>
</dbReference>
<protein>
    <recommendedName>
        <fullName evidence="4">Flagellar basal-body rod protein FlgF</fullName>
    </recommendedName>
</protein>
<dbReference type="Pfam" id="PF00460">
    <property type="entry name" value="Flg_bb_rod"/>
    <property type="match status" value="1"/>
</dbReference>
<accession>A0A512H8L7</accession>
<proteinExistence type="inferred from homology"/>
<dbReference type="InterPro" id="IPR010930">
    <property type="entry name" value="Flg_bb/hook_C_dom"/>
</dbReference>
<keyword evidence="9" id="KW-1185">Reference proteome</keyword>
<dbReference type="InterPro" id="IPR012836">
    <property type="entry name" value="FlgF"/>
</dbReference>
<feature type="domain" description="Flagellar basal-body/hook protein C-terminal" evidence="6">
    <location>
        <begin position="195"/>
        <end position="237"/>
    </location>
</feature>
<gene>
    <name evidence="8" type="ORF">ROR02_19260</name>
</gene>
<dbReference type="Proteomes" id="UP000321567">
    <property type="component" value="Unassembled WGS sequence"/>
</dbReference>
<evidence type="ECO:0000259" key="7">
    <source>
        <dbReference type="Pfam" id="PF22692"/>
    </source>
</evidence>
<dbReference type="PANTHER" id="PTHR30435:SF19">
    <property type="entry name" value="FLAGELLAR BASAL-BODY ROD PROTEIN FLGG"/>
    <property type="match status" value="1"/>
</dbReference>
<feature type="domain" description="Flagellar basal body rod protein N-terminal" evidence="5">
    <location>
        <begin position="6"/>
        <end position="35"/>
    </location>
</feature>
<dbReference type="NCBIfam" id="TIGR02490">
    <property type="entry name" value="flgF"/>
    <property type="match status" value="1"/>
</dbReference>
<evidence type="ECO:0000256" key="1">
    <source>
        <dbReference type="ARBA" id="ARBA00004117"/>
    </source>
</evidence>
<dbReference type="InterPro" id="IPR019776">
    <property type="entry name" value="Flagellar_basal_body_rod_CS"/>
</dbReference>
<dbReference type="NCBIfam" id="TIGR03506">
    <property type="entry name" value="FlgEFG_subfam"/>
    <property type="match status" value="2"/>
</dbReference>